<dbReference type="PRINTS" id="PR00111">
    <property type="entry name" value="ABHYDROLASE"/>
</dbReference>
<organism evidence="4 5">
    <name type="scientific">Ciona savignyi</name>
    <name type="common">Pacific transparent sea squirt</name>
    <dbReference type="NCBI Taxonomy" id="51511"/>
    <lineage>
        <taxon>Eukaryota</taxon>
        <taxon>Metazoa</taxon>
        <taxon>Chordata</taxon>
        <taxon>Tunicata</taxon>
        <taxon>Ascidiacea</taxon>
        <taxon>Phlebobranchia</taxon>
        <taxon>Cionidae</taxon>
        <taxon>Ciona</taxon>
    </lineage>
</organism>
<accession>H2ZR72</accession>
<comment type="similarity">
    <text evidence="1">Belongs to the AB hydrolase superfamily.</text>
</comment>
<dbReference type="STRING" id="51511.ENSCSAVP00000020088"/>
<dbReference type="Pfam" id="PF00561">
    <property type="entry name" value="Abhydrolase_1"/>
    <property type="match status" value="1"/>
</dbReference>
<evidence type="ECO:0000259" key="3">
    <source>
        <dbReference type="Pfam" id="PF00561"/>
    </source>
</evidence>
<feature type="domain" description="AB hydrolase-1" evidence="3">
    <location>
        <begin position="39"/>
        <end position="140"/>
    </location>
</feature>
<dbReference type="AlphaFoldDB" id="H2ZR72"/>
<evidence type="ECO:0000256" key="2">
    <source>
        <dbReference type="ARBA" id="ARBA00022801"/>
    </source>
</evidence>
<dbReference type="GO" id="GO:0016787">
    <property type="term" value="F:hydrolase activity"/>
    <property type="evidence" value="ECO:0007669"/>
    <property type="project" value="UniProtKB-KW"/>
</dbReference>
<dbReference type="Ensembl" id="ENSCSAVT00000020303.1">
    <property type="protein sequence ID" value="ENSCSAVP00000020088.1"/>
    <property type="gene ID" value="ENSCSAVG00000011794.1"/>
</dbReference>
<dbReference type="Gene3D" id="3.40.50.1820">
    <property type="entry name" value="alpha/beta hydrolase"/>
    <property type="match status" value="1"/>
</dbReference>
<dbReference type="OMA" id="HGWMDVS"/>
<dbReference type="GeneTree" id="ENSGT00530000063960"/>
<keyword evidence="5" id="KW-1185">Reference proteome</keyword>
<dbReference type="InParanoid" id="H2ZR72"/>
<protein>
    <recommendedName>
        <fullName evidence="3">AB hydrolase-1 domain-containing protein</fullName>
    </recommendedName>
</protein>
<dbReference type="Proteomes" id="UP000007875">
    <property type="component" value="Unassembled WGS sequence"/>
</dbReference>
<name>H2ZR72_CIOSA</name>
<dbReference type="InterPro" id="IPR029058">
    <property type="entry name" value="AB_hydrolase_fold"/>
</dbReference>
<reference evidence="5" key="1">
    <citation type="submission" date="2003-08" db="EMBL/GenBank/DDBJ databases">
        <authorList>
            <person name="Birren B."/>
            <person name="Nusbaum C."/>
            <person name="Abebe A."/>
            <person name="Abouelleil A."/>
            <person name="Adekoya E."/>
            <person name="Ait-zahra M."/>
            <person name="Allen N."/>
            <person name="Allen T."/>
            <person name="An P."/>
            <person name="Anderson M."/>
            <person name="Anderson S."/>
            <person name="Arachchi H."/>
            <person name="Armbruster J."/>
            <person name="Bachantsang P."/>
            <person name="Baldwin J."/>
            <person name="Barry A."/>
            <person name="Bayul T."/>
            <person name="Blitshsteyn B."/>
            <person name="Bloom T."/>
            <person name="Blye J."/>
            <person name="Boguslavskiy L."/>
            <person name="Borowsky M."/>
            <person name="Boukhgalter B."/>
            <person name="Brunache A."/>
            <person name="Butler J."/>
            <person name="Calixte N."/>
            <person name="Calvo S."/>
            <person name="Camarata J."/>
            <person name="Campo K."/>
            <person name="Chang J."/>
            <person name="Cheshatsang Y."/>
            <person name="Citroen M."/>
            <person name="Collymore A."/>
            <person name="Considine T."/>
            <person name="Cook A."/>
            <person name="Cooke P."/>
            <person name="Corum B."/>
            <person name="Cuomo C."/>
            <person name="David R."/>
            <person name="Dawoe T."/>
            <person name="Degray S."/>
            <person name="Dodge S."/>
            <person name="Dooley K."/>
            <person name="Dorje P."/>
            <person name="Dorjee K."/>
            <person name="Dorris L."/>
            <person name="Duffey N."/>
            <person name="Dupes A."/>
            <person name="Elkins T."/>
            <person name="Engels R."/>
            <person name="Erickson J."/>
            <person name="Farina A."/>
            <person name="Faro S."/>
            <person name="Ferreira P."/>
            <person name="Fischer H."/>
            <person name="Fitzgerald M."/>
            <person name="Foley K."/>
            <person name="Gage D."/>
            <person name="Galagan J."/>
            <person name="Gearin G."/>
            <person name="Gnerre S."/>
            <person name="Gnirke A."/>
            <person name="Goyette A."/>
            <person name="Graham J."/>
            <person name="Grandbois E."/>
            <person name="Gyaltsen K."/>
            <person name="Hafez N."/>
            <person name="Hagopian D."/>
            <person name="Hagos B."/>
            <person name="Hall J."/>
            <person name="Hatcher B."/>
            <person name="Heller A."/>
            <person name="Higgins H."/>
            <person name="Honan T."/>
            <person name="Horn A."/>
            <person name="Houde N."/>
            <person name="Hughes L."/>
            <person name="Hulme W."/>
            <person name="Husby E."/>
            <person name="Iliev I."/>
            <person name="Jaffe D."/>
            <person name="Jones C."/>
            <person name="Kamal M."/>
            <person name="Kamat A."/>
            <person name="Kamvysselis M."/>
            <person name="Karlsson E."/>
            <person name="Kells C."/>
            <person name="Kieu A."/>
            <person name="Kisner P."/>
            <person name="Kodira C."/>
            <person name="Kulbokas E."/>
            <person name="Labutti K."/>
            <person name="Lama D."/>
            <person name="Landers T."/>
            <person name="Leger J."/>
            <person name="Levine S."/>
            <person name="Lewis D."/>
            <person name="Lewis T."/>
            <person name="Lindblad-toh K."/>
            <person name="Liu X."/>
            <person name="Lokyitsang T."/>
            <person name="Lokyitsang Y."/>
            <person name="Lucien O."/>
            <person name="Lui A."/>
            <person name="Ma L.J."/>
            <person name="Mabbitt R."/>
            <person name="Macdonald J."/>
            <person name="Maclean C."/>
            <person name="Major J."/>
            <person name="Manning J."/>
            <person name="Marabella R."/>
            <person name="Maru K."/>
            <person name="Matthews C."/>
            <person name="Mauceli E."/>
            <person name="Mccarthy M."/>
            <person name="Mcdonough S."/>
            <person name="Mcghee T."/>
            <person name="Meldrim J."/>
            <person name="Meneus L."/>
            <person name="Mesirov J."/>
            <person name="Mihalev A."/>
            <person name="Mihova T."/>
            <person name="Mikkelsen T."/>
            <person name="Mlenga V."/>
            <person name="Moru K."/>
            <person name="Mozes J."/>
            <person name="Mulrain L."/>
            <person name="Munson G."/>
            <person name="Naylor J."/>
            <person name="Newes C."/>
            <person name="Nguyen C."/>
            <person name="Nguyen N."/>
            <person name="Nguyen T."/>
            <person name="Nicol R."/>
            <person name="Nielsen C."/>
            <person name="Nizzari M."/>
            <person name="Norbu C."/>
            <person name="Norbu N."/>
            <person name="O'donnell P."/>
            <person name="Okoawo O."/>
            <person name="O'leary S."/>
            <person name="Omotosho B."/>
            <person name="O'neill K."/>
            <person name="Osman S."/>
            <person name="Parker S."/>
            <person name="Perrin D."/>
            <person name="Phunkhang P."/>
            <person name="Piqani B."/>
            <person name="Purcell S."/>
            <person name="Rachupka T."/>
            <person name="Ramasamy U."/>
            <person name="Rameau R."/>
            <person name="Ray V."/>
            <person name="Raymond C."/>
            <person name="Retta R."/>
            <person name="Richardson S."/>
            <person name="Rise C."/>
            <person name="Rodriguez J."/>
            <person name="Rogers J."/>
            <person name="Rogov P."/>
            <person name="Rutman M."/>
            <person name="Schupbach R."/>
            <person name="Seaman C."/>
            <person name="Settipalli S."/>
            <person name="Sharpe T."/>
            <person name="Sheridan J."/>
            <person name="Sherpa N."/>
            <person name="Shi J."/>
            <person name="Smirnov S."/>
            <person name="Smith C."/>
            <person name="Sougnez C."/>
            <person name="Spencer B."/>
            <person name="Stalker J."/>
            <person name="Stange-thomann N."/>
            <person name="Stavropoulos S."/>
            <person name="Stetson K."/>
            <person name="Stone C."/>
            <person name="Stone S."/>
            <person name="Stubbs M."/>
            <person name="Talamas J."/>
            <person name="Tchuinga P."/>
            <person name="Tenzing P."/>
            <person name="Tesfaye S."/>
            <person name="Theodore J."/>
            <person name="Thoulutsang Y."/>
            <person name="Topham K."/>
            <person name="Towey S."/>
            <person name="Tsamla T."/>
            <person name="Tsomo N."/>
            <person name="Vallee D."/>
            <person name="Vassiliev H."/>
            <person name="Venkataraman V."/>
            <person name="Vinson J."/>
            <person name="Vo A."/>
            <person name="Wade C."/>
            <person name="Wang S."/>
            <person name="Wangchuk T."/>
            <person name="Wangdi T."/>
            <person name="Whittaker C."/>
            <person name="Wilkinson J."/>
            <person name="Wu Y."/>
            <person name="Wyman D."/>
            <person name="Yadav S."/>
            <person name="Yang S."/>
            <person name="Yang X."/>
            <person name="Yeager S."/>
            <person name="Yee E."/>
            <person name="Young G."/>
            <person name="Zainoun J."/>
            <person name="Zembeck L."/>
            <person name="Zimmer A."/>
            <person name="Zody M."/>
            <person name="Lander E."/>
        </authorList>
    </citation>
    <scope>NUCLEOTIDE SEQUENCE [LARGE SCALE GENOMIC DNA]</scope>
</reference>
<dbReference type="ESTHER" id="ciosa-h2zr72">
    <property type="family name" value="SERHL"/>
</dbReference>
<dbReference type="InterPro" id="IPR050266">
    <property type="entry name" value="AB_hydrolase_sf"/>
</dbReference>
<dbReference type="SUPFAM" id="SSF53474">
    <property type="entry name" value="alpha/beta-Hydrolases"/>
    <property type="match status" value="1"/>
</dbReference>
<reference evidence="4" key="2">
    <citation type="submission" date="2025-08" db="UniProtKB">
        <authorList>
            <consortium name="Ensembl"/>
        </authorList>
    </citation>
    <scope>IDENTIFICATION</scope>
</reference>
<reference evidence="4" key="3">
    <citation type="submission" date="2025-09" db="UniProtKB">
        <authorList>
            <consortium name="Ensembl"/>
        </authorList>
    </citation>
    <scope>IDENTIFICATION</scope>
</reference>
<dbReference type="InterPro" id="IPR000073">
    <property type="entry name" value="AB_hydrolase_1"/>
</dbReference>
<keyword evidence="2" id="KW-0378">Hydrolase</keyword>
<dbReference type="PANTHER" id="PTHR43798:SF14">
    <property type="entry name" value="SERINE HYDROLASE-LIKE PROTEIN DDB_G0286239"/>
    <property type="match status" value="1"/>
</dbReference>
<evidence type="ECO:0000256" key="1">
    <source>
        <dbReference type="ARBA" id="ARBA00008645"/>
    </source>
</evidence>
<dbReference type="HOGENOM" id="CLU_020336_8_2_1"/>
<proteinExistence type="inferred from homology"/>
<sequence length="316" mass="35030">MDSSAPYISTSARGLSKEIEIPVAWGVIAGKTFGSPSNPPVLCLHGWLDNCNSFDKLIPLLPEDKYYVAIDIPGHGLSSGIPIGMYYSIFGSVSAVESIANYFNWKKFSLLGHSLGGNINAMYSGTFPDKVDKLIIIDVIGAFPVEAKLAPSILSSSIQSYLNYETKLHVAAPRYTYDEAKHRLMTANKSLDNEAADIFLERGTRKHEDGKYSYTRDLRHRFRNPMFCTPETAVHFLNQITASTLHVMASEGSVQKARATHKEGIEKLFASFTSVKKSEYVLIEGDHHLHMVNAEQVAKHISAFLNHVTQEPSVHL</sequence>
<evidence type="ECO:0000313" key="5">
    <source>
        <dbReference type="Proteomes" id="UP000007875"/>
    </source>
</evidence>
<dbReference type="eggNOG" id="KOG1454">
    <property type="taxonomic scope" value="Eukaryota"/>
</dbReference>
<dbReference type="GO" id="GO:0016020">
    <property type="term" value="C:membrane"/>
    <property type="evidence" value="ECO:0007669"/>
    <property type="project" value="TreeGrafter"/>
</dbReference>
<dbReference type="PANTHER" id="PTHR43798">
    <property type="entry name" value="MONOACYLGLYCEROL LIPASE"/>
    <property type="match status" value="1"/>
</dbReference>
<evidence type="ECO:0000313" key="4">
    <source>
        <dbReference type="Ensembl" id="ENSCSAVP00000020088.1"/>
    </source>
</evidence>